<dbReference type="EMBL" id="CM046108">
    <property type="protein sequence ID" value="KAI8426135.1"/>
    <property type="molecule type" value="Genomic_DNA"/>
</dbReference>
<keyword evidence="2" id="KW-1185">Reference proteome</keyword>
<evidence type="ECO:0000313" key="2">
    <source>
        <dbReference type="Proteomes" id="UP001064048"/>
    </source>
</evidence>
<dbReference type="Proteomes" id="UP001064048">
    <property type="component" value="Chromosome 8"/>
</dbReference>
<evidence type="ECO:0000313" key="1">
    <source>
        <dbReference type="EMBL" id="KAI8426135.1"/>
    </source>
</evidence>
<protein>
    <submittedName>
        <fullName evidence="1">Uncharacterized protein</fullName>
    </submittedName>
</protein>
<sequence length="167" mass="19342">MSQVFHKSCYTTRSSGYKYRTLSTNTGERKRRDSKEDCSVDKVFRDIRRAISTKIDTELEKTGHSRELIFEKFEKIDSKINTMLDLQDNILAMRQTLTLAENSLIDMIQKVQKIEAYTSEPESLKSKKSSFRSPPPPAPLPEDELGERERELYSSEISPVWENNKAT</sequence>
<comment type="caution">
    <text evidence="1">The sequence shown here is derived from an EMBL/GenBank/DDBJ whole genome shotgun (WGS) entry which is preliminary data.</text>
</comment>
<name>A0ACC0JPX9_CHOFU</name>
<proteinExistence type="predicted"/>
<organism evidence="1 2">
    <name type="scientific">Choristoneura fumiferana</name>
    <name type="common">Spruce budworm moth</name>
    <name type="synonym">Archips fumiferana</name>
    <dbReference type="NCBI Taxonomy" id="7141"/>
    <lineage>
        <taxon>Eukaryota</taxon>
        <taxon>Metazoa</taxon>
        <taxon>Ecdysozoa</taxon>
        <taxon>Arthropoda</taxon>
        <taxon>Hexapoda</taxon>
        <taxon>Insecta</taxon>
        <taxon>Pterygota</taxon>
        <taxon>Neoptera</taxon>
        <taxon>Endopterygota</taxon>
        <taxon>Lepidoptera</taxon>
        <taxon>Glossata</taxon>
        <taxon>Ditrysia</taxon>
        <taxon>Tortricoidea</taxon>
        <taxon>Tortricidae</taxon>
        <taxon>Tortricinae</taxon>
        <taxon>Choristoneura</taxon>
    </lineage>
</organism>
<accession>A0ACC0JPX9</accession>
<gene>
    <name evidence="1" type="ORF">MSG28_005087</name>
</gene>
<reference evidence="1 2" key="1">
    <citation type="journal article" date="2022" name="Genome Biol. Evol.">
        <title>The Spruce Budworm Genome: Reconstructing the Evolutionary History of Antifreeze Proteins.</title>
        <authorList>
            <person name="Beliveau C."/>
            <person name="Gagne P."/>
            <person name="Picq S."/>
            <person name="Vernygora O."/>
            <person name="Keeling C.I."/>
            <person name="Pinkney K."/>
            <person name="Doucet D."/>
            <person name="Wen F."/>
            <person name="Johnston J.S."/>
            <person name="Maaroufi H."/>
            <person name="Boyle B."/>
            <person name="Laroche J."/>
            <person name="Dewar K."/>
            <person name="Juretic N."/>
            <person name="Blackburn G."/>
            <person name="Nisole A."/>
            <person name="Brunet B."/>
            <person name="Brandao M."/>
            <person name="Lumley L."/>
            <person name="Duan J."/>
            <person name="Quan G."/>
            <person name="Lucarotti C.J."/>
            <person name="Roe A.D."/>
            <person name="Sperling F.A.H."/>
            <person name="Levesque R.C."/>
            <person name="Cusson M."/>
        </authorList>
    </citation>
    <scope>NUCLEOTIDE SEQUENCE [LARGE SCALE GENOMIC DNA]</scope>
    <source>
        <strain evidence="1">Glfc:IPQL:Cfum</strain>
    </source>
</reference>